<dbReference type="EMBL" id="JACBXQ010000002">
    <property type="protein sequence ID" value="MBG9986145.1"/>
    <property type="molecule type" value="Genomic_DNA"/>
</dbReference>
<dbReference type="Gene3D" id="3.40.630.30">
    <property type="match status" value="1"/>
</dbReference>
<dbReference type="InterPro" id="IPR000182">
    <property type="entry name" value="GNAT_dom"/>
</dbReference>
<sequence>MLTFKLPEFQDENYLLEFLETYPNDGSWIAGTNSLNRYQNNLKQWIQEMQDYAQGNNLPAGRVPLLQYLAFADSRIVGLVNLRLSLNDYLLHSGGHIGYVVHPHYRQQGIAFELLQYALGVAQDKGIDKVLVTCADHNIASAKVIEKAGGQLEDKRLVKGVWVRRYWIDNKNDIKKYFLI</sequence>
<keyword evidence="3" id="KW-1185">Reference proteome</keyword>
<dbReference type="PROSITE" id="PS51186">
    <property type="entry name" value="GNAT"/>
    <property type="match status" value="1"/>
</dbReference>
<protein>
    <submittedName>
        <fullName evidence="2">GNAT family N-acetyltransferase</fullName>
    </submittedName>
</protein>
<dbReference type="PANTHER" id="PTHR39173:SF1">
    <property type="entry name" value="ACETYLTRANSFERASE"/>
    <property type="match status" value="1"/>
</dbReference>
<comment type="caution">
    <text evidence="2">The sequence shown here is derived from an EMBL/GenBank/DDBJ whole genome shotgun (WGS) entry which is preliminary data.</text>
</comment>
<gene>
    <name evidence="2" type="ORF">HZY91_04460</name>
</gene>
<dbReference type="CDD" id="cd04301">
    <property type="entry name" value="NAT_SF"/>
    <property type="match status" value="1"/>
</dbReference>
<accession>A0ABS0LRR7</accession>
<dbReference type="SUPFAM" id="SSF55729">
    <property type="entry name" value="Acyl-CoA N-acyltransferases (Nat)"/>
    <property type="match status" value="1"/>
</dbReference>
<reference evidence="2 3" key="1">
    <citation type="submission" date="2020-07" db="EMBL/GenBank/DDBJ databases">
        <title>Facklamia lactis sp. nov., isolated from raw milk.</title>
        <authorList>
            <person name="Doll E.V."/>
            <person name="Huptas C."/>
            <person name="Staib L."/>
            <person name="Wenning M."/>
            <person name="Scherer S."/>
        </authorList>
    </citation>
    <scope>NUCLEOTIDE SEQUENCE [LARGE SCALE GENOMIC DNA]</scope>
    <source>
        <strain evidence="2 3">DSM 111018</strain>
    </source>
</reference>
<proteinExistence type="predicted"/>
<evidence type="ECO:0000313" key="3">
    <source>
        <dbReference type="Proteomes" id="UP000721415"/>
    </source>
</evidence>
<dbReference type="RefSeq" id="WP_197115061.1">
    <property type="nucleotide sequence ID" value="NZ_JACBXQ010000002.1"/>
</dbReference>
<dbReference type="InterPro" id="IPR016181">
    <property type="entry name" value="Acyl_CoA_acyltransferase"/>
</dbReference>
<feature type="domain" description="N-acetyltransferase" evidence="1">
    <location>
        <begin position="4"/>
        <end position="173"/>
    </location>
</feature>
<dbReference type="PANTHER" id="PTHR39173">
    <property type="entry name" value="ACETYLTRANSFERASE"/>
    <property type="match status" value="1"/>
</dbReference>
<name>A0ABS0LRR7_9LACT</name>
<evidence type="ECO:0000259" key="1">
    <source>
        <dbReference type="PROSITE" id="PS51186"/>
    </source>
</evidence>
<organism evidence="2 3">
    <name type="scientific">Facklamia lactis</name>
    <dbReference type="NCBI Taxonomy" id="2749967"/>
    <lineage>
        <taxon>Bacteria</taxon>
        <taxon>Bacillati</taxon>
        <taxon>Bacillota</taxon>
        <taxon>Bacilli</taxon>
        <taxon>Lactobacillales</taxon>
        <taxon>Aerococcaceae</taxon>
        <taxon>Facklamia</taxon>
    </lineage>
</organism>
<evidence type="ECO:0000313" key="2">
    <source>
        <dbReference type="EMBL" id="MBG9986145.1"/>
    </source>
</evidence>
<dbReference type="Pfam" id="PF00583">
    <property type="entry name" value="Acetyltransf_1"/>
    <property type="match status" value="1"/>
</dbReference>
<dbReference type="Proteomes" id="UP000721415">
    <property type="component" value="Unassembled WGS sequence"/>
</dbReference>